<evidence type="ECO:0000256" key="1">
    <source>
        <dbReference type="ARBA" id="ARBA00002904"/>
    </source>
</evidence>
<dbReference type="InterPro" id="IPR023561">
    <property type="entry name" value="Carbonic_anhydrase_a-class"/>
</dbReference>
<comment type="cofactor">
    <cofactor evidence="8">
        <name>Zn(2+)</name>
        <dbReference type="ChEBI" id="CHEBI:29105"/>
    </cofactor>
</comment>
<keyword evidence="6 8" id="KW-0456">Lyase</keyword>
<dbReference type="GO" id="GO:0004089">
    <property type="term" value="F:carbonate dehydratase activity"/>
    <property type="evidence" value="ECO:0007669"/>
    <property type="project" value="UniProtKB-UniRule"/>
</dbReference>
<dbReference type="InterPro" id="IPR018338">
    <property type="entry name" value="Carbonic_anhydrase_a-class_CS"/>
</dbReference>
<organism evidence="11">
    <name type="scientific">Thrips palmi</name>
    <name type="common">Melon thrips</name>
    <dbReference type="NCBI Taxonomy" id="161013"/>
    <lineage>
        <taxon>Eukaryota</taxon>
        <taxon>Metazoa</taxon>
        <taxon>Ecdysozoa</taxon>
        <taxon>Arthropoda</taxon>
        <taxon>Hexapoda</taxon>
        <taxon>Insecta</taxon>
        <taxon>Pterygota</taxon>
        <taxon>Neoptera</taxon>
        <taxon>Paraneoptera</taxon>
        <taxon>Thysanoptera</taxon>
        <taxon>Terebrantia</taxon>
        <taxon>Thripoidea</taxon>
        <taxon>Thripidae</taxon>
        <taxon>Thrips</taxon>
    </lineage>
</organism>
<protein>
    <recommendedName>
        <fullName evidence="3 8">Carbonic anhydrase</fullName>
        <ecNumber evidence="3 8">4.2.1.1</ecNumber>
    </recommendedName>
</protein>
<dbReference type="SUPFAM" id="SSF51069">
    <property type="entry name" value="Carbonic anhydrase"/>
    <property type="match status" value="1"/>
</dbReference>
<feature type="domain" description="Alpha-carbonic anhydrase" evidence="9">
    <location>
        <begin position="1"/>
        <end position="256"/>
    </location>
</feature>
<feature type="chain" id="PRO_5028512052" description="Carbonic anhydrase" evidence="8">
    <location>
        <begin position="22"/>
        <end position="257"/>
    </location>
</feature>
<comment type="similarity">
    <text evidence="2 8">Belongs to the alpha-carbonic anhydrase family.</text>
</comment>
<dbReference type="CDD" id="cd00326">
    <property type="entry name" value="alpha_CA"/>
    <property type="match status" value="1"/>
</dbReference>
<evidence type="ECO:0000256" key="5">
    <source>
        <dbReference type="ARBA" id="ARBA00022833"/>
    </source>
</evidence>
<keyword evidence="4 8" id="KW-0479">Metal-binding</keyword>
<gene>
    <name evidence="11" type="primary">LOC117644322</name>
</gene>
<comment type="catalytic activity">
    <reaction evidence="7 8">
        <text>hydrogencarbonate + H(+) = CO2 + H2O</text>
        <dbReference type="Rhea" id="RHEA:10748"/>
        <dbReference type="ChEBI" id="CHEBI:15377"/>
        <dbReference type="ChEBI" id="CHEBI:15378"/>
        <dbReference type="ChEBI" id="CHEBI:16526"/>
        <dbReference type="ChEBI" id="CHEBI:17544"/>
        <dbReference type="EC" id="4.2.1.1"/>
    </reaction>
</comment>
<dbReference type="PROSITE" id="PS51144">
    <property type="entry name" value="ALPHA_CA_2"/>
    <property type="match status" value="1"/>
</dbReference>
<reference evidence="11" key="1">
    <citation type="submission" date="2025-08" db="UniProtKB">
        <authorList>
            <consortium name="RefSeq"/>
        </authorList>
    </citation>
    <scope>IDENTIFICATION</scope>
    <source>
        <tissue evidence="11">Total insect</tissue>
    </source>
</reference>
<keyword evidence="8" id="KW-0732">Signal</keyword>
<accession>A0A6P8ZLW5</accession>
<dbReference type="Pfam" id="PF00194">
    <property type="entry name" value="Carb_anhydrase"/>
    <property type="match status" value="1"/>
</dbReference>
<name>A0A6P8ZLW5_THRPL</name>
<evidence type="ECO:0000259" key="9">
    <source>
        <dbReference type="PROSITE" id="PS51144"/>
    </source>
</evidence>
<evidence type="ECO:0000256" key="2">
    <source>
        <dbReference type="ARBA" id="ARBA00010718"/>
    </source>
</evidence>
<evidence type="ECO:0000256" key="4">
    <source>
        <dbReference type="ARBA" id="ARBA00022723"/>
    </source>
</evidence>
<dbReference type="FunCoup" id="A0A6P8ZLW5">
    <property type="interactions" value="125"/>
</dbReference>
<evidence type="ECO:0000313" key="11">
    <source>
        <dbReference type="RefSeq" id="XP_034239564.1"/>
    </source>
</evidence>
<dbReference type="KEGG" id="tpal:117644322"/>
<dbReference type="Gene3D" id="3.10.200.10">
    <property type="entry name" value="Alpha carbonic anhydrase"/>
    <property type="match status" value="1"/>
</dbReference>
<evidence type="ECO:0000313" key="10">
    <source>
        <dbReference type="Proteomes" id="UP000515158"/>
    </source>
</evidence>
<dbReference type="PROSITE" id="PS51257">
    <property type="entry name" value="PROKAR_LIPOPROTEIN"/>
    <property type="match status" value="1"/>
</dbReference>
<dbReference type="RefSeq" id="XP_034239564.1">
    <property type="nucleotide sequence ID" value="XM_034383673.1"/>
</dbReference>
<dbReference type="GO" id="GO:0008270">
    <property type="term" value="F:zinc ion binding"/>
    <property type="evidence" value="ECO:0007669"/>
    <property type="project" value="UniProtKB-UniRule"/>
</dbReference>
<dbReference type="AlphaFoldDB" id="A0A6P8ZLW5"/>
<dbReference type="PROSITE" id="PS00162">
    <property type="entry name" value="ALPHA_CA_1"/>
    <property type="match status" value="1"/>
</dbReference>
<dbReference type="OrthoDB" id="429145at2759"/>
<dbReference type="PANTHER" id="PTHR18952">
    <property type="entry name" value="CARBONIC ANHYDRASE"/>
    <property type="match status" value="1"/>
</dbReference>
<dbReference type="GeneID" id="117644322"/>
<dbReference type="InterPro" id="IPR001148">
    <property type="entry name" value="CA_dom"/>
</dbReference>
<dbReference type="Proteomes" id="UP000515158">
    <property type="component" value="Unplaced"/>
</dbReference>
<dbReference type="InterPro" id="IPR036398">
    <property type="entry name" value="CA_dom_sf"/>
</dbReference>
<proteinExistence type="inferred from homology"/>
<keyword evidence="5 8" id="KW-0862">Zinc</keyword>
<comment type="function">
    <text evidence="1 8">Reversible hydration of carbon dioxide.</text>
</comment>
<dbReference type="PANTHER" id="PTHR18952:SF265">
    <property type="entry name" value="CARBONIC ANHYDRASE"/>
    <property type="match status" value="1"/>
</dbReference>
<sequence length="257" mass="28499">MASRLVSVVALVLAAAACALANQSPIDIIPADAVTTTLAPLSFKHYHSSQSTYYLSNTGHGAQITLKNWLYNPRVKGGPLPKSFILEQVHFHWGSTDGKGSEHHLNGKPFSMEVHLVHWNSKYDSYEEAANQPDGLAVVGFFIEALEAYRNPDFQKLVDEIPKISAADSSKVESNANLLAWVLPSLQKGGYYSYPGSLTTEPYSENVIWIVYENPIIIGKSQIEPFRSIENHHEEALLTNFRSLQSNSDLQLKYIPA</sequence>
<evidence type="ECO:0000256" key="6">
    <source>
        <dbReference type="ARBA" id="ARBA00023239"/>
    </source>
</evidence>
<evidence type="ECO:0000256" key="7">
    <source>
        <dbReference type="ARBA" id="ARBA00048348"/>
    </source>
</evidence>
<feature type="signal peptide" evidence="8">
    <location>
        <begin position="1"/>
        <end position="21"/>
    </location>
</feature>
<evidence type="ECO:0000256" key="3">
    <source>
        <dbReference type="ARBA" id="ARBA00012925"/>
    </source>
</evidence>
<dbReference type="EC" id="4.2.1.1" evidence="3 8"/>
<evidence type="ECO:0000256" key="8">
    <source>
        <dbReference type="RuleBase" id="RU367011"/>
    </source>
</evidence>
<keyword evidence="10" id="KW-1185">Reference proteome</keyword>
<dbReference type="InParanoid" id="A0A6P8ZLW5"/>
<dbReference type="SMART" id="SM01057">
    <property type="entry name" value="Carb_anhydrase"/>
    <property type="match status" value="1"/>
</dbReference>